<dbReference type="FunFam" id="3.30.2080.10:FF:000001">
    <property type="entry name" value="Alpha-1,2-mannosidase subfamily"/>
    <property type="match status" value="1"/>
</dbReference>
<dbReference type="GO" id="GO:0006516">
    <property type="term" value="P:glycoprotein catabolic process"/>
    <property type="evidence" value="ECO:0007669"/>
    <property type="project" value="TreeGrafter"/>
</dbReference>
<dbReference type="Pfam" id="PF07971">
    <property type="entry name" value="Glyco_hydro_92"/>
    <property type="match status" value="1"/>
</dbReference>
<dbReference type="Gene3D" id="2.70.98.10">
    <property type="match status" value="1"/>
</dbReference>
<dbReference type="InterPro" id="IPR050883">
    <property type="entry name" value="PNGase"/>
</dbReference>
<evidence type="ECO:0000259" key="2">
    <source>
        <dbReference type="Pfam" id="PF07971"/>
    </source>
</evidence>
<dbReference type="PANTHER" id="PTHR12143:SF43">
    <property type="entry name" value="PUTATIVE-RELATED"/>
    <property type="match status" value="1"/>
</dbReference>
<dbReference type="GO" id="GO:0005975">
    <property type="term" value="P:carbohydrate metabolic process"/>
    <property type="evidence" value="ECO:0007669"/>
    <property type="project" value="InterPro"/>
</dbReference>
<organism evidence="4 5">
    <name type="scientific">Amycolatopsis xylanica</name>
    <dbReference type="NCBI Taxonomy" id="589385"/>
    <lineage>
        <taxon>Bacteria</taxon>
        <taxon>Bacillati</taxon>
        <taxon>Actinomycetota</taxon>
        <taxon>Actinomycetes</taxon>
        <taxon>Pseudonocardiales</taxon>
        <taxon>Pseudonocardiaceae</taxon>
        <taxon>Amycolatopsis</taxon>
    </lineage>
</organism>
<dbReference type="InterPro" id="IPR012939">
    <property type="entry name" value="Glyco_hydro_92"/>
</dbReference>
<dbReference type="PANTHER" id="PTHR12143">
    <property type="entry name" value="PEPTIDE N-GLYCANASE PNGASE -RELATED"/>
    <property type="match status" value="1"/>
</dbReference>
<dbReference type="GO" id="GO:0005829">
    <property type="term" value="C:cytosol"/>
    <property type="evidence" value="ECO:0007669"/>
    <property type="project" value="TreeGrafter"/>
</dbReference>
<dbReference type="GO" id="GO:0030246">
    <property type="term" value="F:carbohydrate binding"/>
    <property type="evidence" value="ECO:0007669"/>
    <property type="project" value="InterPro"/>
</dbReference>
<dbReference type="EMBL" id="FNON01000001">
    <property type="protein sequence ID" value="SDW69563.1"/>
    <property type="molecule type" value="Genomic_DNA"/>
</dbReference>
<feature type="domain" description="Glycosyl hydrolase family 92 N-terminal" evidence="3">
    <location>
        <begin position="149"/>
        <end position="369"/>
    </location>
</feature>
<dbReference type="InterPro" id="IPR014718">
    <property type="entry name" value="GH-type_carb-bd"/>
</dbReference>
<dbReference type="Pfam" id="PF17678">
    <property type="entry name" value="Glyco_hydro_92N"/>
    <property type="match status" value="1"/>
</dbReference>
<dbReference type="NCBIfam" id="TIGR01180">
    <property type="entry name" value="aman2_put"/>
    <property type="match status" value="1"/>
</dbReference>
<reference evidence="4 5" key="1">
    <citation type="submission" date="2016-10" db="EMBL/GenBank/DDBJ databases">
        <authorList>
            <person name="de Groot N.N."/>
        </authorList>
    </citation>
    <scope>NUCLEOTIDE SEQUENCE [LARGE SCALE GENOMIC DNA]</scope>
    <source>
        <strain evidence="4 5">CPCC 202699</strain>
    </source>
</reference>
<protein>
    <submittedName>
        <fullName evidence="4">Alpha-1,2-mannosidase, putative</fullName>
    </submittedName>
</protein>
<dbReference type="Gene3D" id="1.20.1610.10">
    <property type="entry name" value="alpha-1,2-mannosidases domains"/>
    <property type="match status" value="1"/>
</dbReference>
<dbReference type="Gene3D" id="2.60.120.260">
    <property type="entry name" value="Galactose-binding domain-like"/>
    <property type="match status" value="1"/>
</dbReference>
<accession>A0A1H2VML1</accession>
<dbReference type="OrthoDB" id="9804511at2"/>
<sequence>MTGTGFFSSFEPSDPQPLLPGIDTGPAHSPTARENVGFTGLHALRFTGGGVLFEVDVAVTAHSELSYVVFPEGDLLVTLDVEFDDGGRAGLTTDPKSLYPDQWNLVRRRLGRFAGRRVRRILLHAQSPGWLDDVRLAERPIENRDPVDWVRTTRGTHSSGDFSRGNTFPATAVPHGFNFWTPVTNSRVTDWIYEYHRHNTAENLPALEAFGLSHQPSPWMGDRHTFHVMPGIGPVESARYKRLLTFRHENETDRPHHYGVEFENGITTDIAPTDHAAIFRFTFPEDRSWLLFDNVNNRGGLRVKPHKRVLTGHTWVRSRLSTGARRMFVYAEFDKPAKHGGKLRRPFWRTVTGYLEFEAREVTMRIATSLISLDQAKRNLELEIPDGTTFDEVRDNARAAWQDLLGRIEIEGATEDQLTTFYSSLYRLYLYPNSGHEDTPDGVRHASPVIRSLRPSTRKRTGARIVDGEMFVNNGFWDTYRTTWPAYALLTPSRCARMIDGFLQQYREGGWVSRWSSPGYANLMTGTSSDVAFADAYLKGANDFDLRTAYEAALKNATVTPTGAGVGRKGLGESIFLGYTPTSVGEGLSWALEGCINDFGIANMATALGDRDNEAYFRRRAMQYVNHFDQRVGFFQGRNRDGSWHHTPEQFDPAAWGGDYTETNAWNTAFSVPHDGHGLVALHGDLESKLDKFFATPETGRNPGAYGGVIHEMTEARDVRLGQYGHSNQPSHHIPYIYNYAGAPSKTQRIVREVLNRCYLGSEIGQGYPGDEDNGEMSAWYVFGALGFYPLAIGSPYYAVGSPLFPKVTIHLENGEDLVIRASGHQYPYVQNLHVNGAPQAMPFLPHAALAKGGTIDFTLGPQPSRWGSGRPRPRVPAPLHDLTGTVHSAQGTNVEALIDDTTRTEATFRSTTATIEYTVDGPHRPVEIYTLTSGARGGDPKSWVLEGSDDGTEWTVLDERTDQVFPWRRQTRPFLLSRPVTFGRYRLRITGSSASWITLSQWELLAL</sequence>
<feature type="compositionally biased region" description="Polar residues" evidence="1">
    <location>
        <begin position="1"/>
        <end position="11"/>
    </location>
</feature>
<dbReference type="InterPro" id="IPR008928">
    <property type="entry name" value="6-hairpin_glycosidase_sf"/>
</dbReference>
<keyword evidence="5" id="KW-1185">Reference proteome</keyword>
<feature type="region of interest" description="Disordered" evidence="1">
    <location>
        <begin position="1"/>
        <end position="33"/>
    </location>
</feature>
<feature type="domain" description="Glycosyl hydrolase family 92" evidence="2">
    <location>
        <begin position="375"/>
        <end position="862"/>
    </location>
</feature>
<dbReference type="STRING" id="589385.SAMN05421504_1011276"/>
<dbReference type="InterPro" id="IPR041371">
    <property type="entry name" value="GH92_N"/>
</dbReference>
<name>A0A1H2VML1_9PSEU</name>
<dbReference type="RefSeq" id="WP_091287556.1">
    <property type="nucleotide sequence ID" value="NZ_FNON01000001.1"/>
</dbReference>
<gene>
    <name evidence="4" type="ORF">SAMN05421504_1011276</name>
</gene>
<dbReference type="GO" id="GO:0000224">
    <property type="term" value="F:peptide-N4-(N-acetyl-beta-glucosaminyl)asparagine amidase activity"/>
    <property type="evidence" value="ECO:0007669"/>
    <property type="project" value="TreeGrafter"/>
</dbReference>
<dbReference type="Gene3D" id="1.20.1050.60">
    <property type="entry name" value="alpha-1,2-mannosidase"/>
    <property type="match status" value="1"/>
</dbReference>
<evidence type="ECO:0000313" key="5">
    <source>
        <dbReference type="Proteomes" id="UP000199515"/>
    </source>
</evidence>
<proteinExistence type="predicted"/>
<evidence type="ECO:0000259" key="3">
    <source>
        <dbReference type="Pfam" id="PF17678"/>
    </source>
</evidence>
<dbReference type="Gene3D" id="3.30.2080.10">
    <property type="entry name" value="GH92 mannosidase domain"/>
    <property type="match status" value="1"/>
</dbReference>
<dbReference type="Proteomes" id="UP000199515">
    <property type="component" value="Unassembled WGS sequence"/>
</dbReference>
<evidence type="ECO:0000256" key="1">
    <source>
        <dbReference type="SAM" id="MobiDB-lite"/>
    </source>
</evidence>
<dbReference type="AlphaFoldDB" id="A0A1H2VML1"/>
<dbReference type="SUPFAM" id="SSF48208">
    <property type="entry name" value="Six-hairpin glycosidases"/>
    <property type="match status" value="1"/>
</dbReference>
<dbReference type="InterPro" id="IPR005887">
    <property type="entry name" value="GH92_a_mannosidase_put"/>
</dbReference>
<dbReference type="FunFam" id="1.20.1050.60:FF:000001">
    <property type="entry name" value="Putative alpha-1,2-mannosidase"/>
    <property type="match status" value="1"/>
</dbReference>
<evidence type="ECO:0000313" key="4">
    <source>
        <dbReference type="EMBL" id="SDW69563.1"/>
    </source>
</evidence>